<evidence type="ECO:0008006" key="3">
    <source>
        <dbReference type="Google" id="ProtNLM"/>
    </source>
</evidence>
<accession>A0A1B6JRX3</accession>
<reference evidence="2" key="1">
    <citation type="submission" date="2015-11" db="EMBL/GenBank/DDBJ databases">
        <title>De novo transcriptome assembly of four potential Pierce s Disease insect vectors from Arizona vineyards.</title>
        <authorList>
            <person name="Tassone E.E."/>
        </authorList>
    </citation>
    <scope>NUCLEOTIDE SEQUENCE</scope>
</reference>
<evidence type="ECO:0000313" key="1">
    <source>
        <dbReference type="EMBL" id="JAS77237.1"/>
    </source>
</evidence>
<gene>
    <name evidence="2" type="ORF">g.8653</name>
    <name evidence="1" type="ORF">g.8654</name>
</gene>
<sequence length="102" mass="11731">LQPHPVTLVNRRFNMSRSCSRKGCLYPTDNLSDTSTIECPKCKKCYHARCTDIGDSAILKMMAESYKAMWRCNDCVDVFSPQTKLLVQKLTQLQLSYMMSRV</sequence>
<name>A0A1B6JRX3_9HEMI</name>
<dbReference type="SUPFAM" id="SSF57903">
    <property type="entry name" value="FYVE/PHD zinc finger"/>
    <property type="match status" value="1"/>
</dbReference>
<dbReference type="EMBL" id="GECU01030469">
    <property type="protein sequence ID" value="JAS77237.1"/>
    <property type="molecule type" value="Transcribed_RNA"/>
</dbReference>
<dbReference type="AlphaFoldDB" id="A0A1B6JRX3"/>
<dbReference type="Gene3D" id="3.30.40.10">
    <property type="entry name" value="Zinc/RING finger domain, C3HC4 (zinc finger)"/>
    <property type="match status" value="1"/>
</dbReference>
<proteinExistence type="predicted"/>
<organism evidence="2">
    <name type="scientific">Homalodisca liturata</name>
    <dbReference type="NCBI Taxonomy" id="320908"/>
    <lineage>
        <taxon>Eukaryota</taxon>
        <taxon>Metazoa</taxon>
        <taxon>Ecdysozoa</taxon>
        <taxon>Arthropoda</taxon>
        <taxon>Hexapoda</taxon>
        <taxon>Insecta</taxon>
        <taxon>Pterygota</taxon>
        <taxon>Neoptera</taxon>
        <taxon>Paraneoptera</taxon>
        <taxon>Hemiptera</taxon>
        <taxon>Auchenorrhyncha</taxon>
        <taxon>Membracoidea</taxon>
        <taxon>Cicadellidae</taxon>
        <taxon>Cicadellinae</taxon>
        <taxon>Proconiini</taxon>
        <taxon>Homalodisca</taxon>
    </lineage>
</organism>
<protein>
    <recommendedName>
        <fullName evidence="3">PHD-type domain-containing protein</fullName>
    </recommendedName>
</protein>
<dbReference type="EMBL" id="GECU01005738">
    <property type="protein sequence ID" value="JAT01969.1"/>
    <property type="molecule type" value="Transcribed_RNA"/>
</dbReference>
<dbReference type="InterPro" id="IPR013083">
    <property type="entry name" value="Znf_RING/FYVE/PHD"/>
</dbReference>
<evidence type="ECO:0000313" key="2">
    <source>
        <dbReference type="EMBL" id="JAT01969.1"/>
    </source>
</evidence>
<dbReference type="InterPro" id="IPR011011">
    <property type="entry name" value="Znf_FYVE_PHD"/>
</dbReference>
<feature type="non-terminal residue" evidence="2">
    <location>
        <position position="1"/>
    </location>
</feature>